<sequence length="156" mass="17268">MRCHFTRLTIPVVMIARLSTGRDVGTLVNTQSMSQQQGCQTPRHKGEDKQGNLGAFVTTVLLEVVNNNPLTWTECSAGRSTNLMYAGRRTGECDETATTTLRHAEEMFACGALTTILPGYRRQDGIELCILRIEIKRRIFPKSSFPTSLSTTSPSD</sequence>
<gene>
    <name evidence="2" type="ORF">CPB83DRAFT_863742</name>
</gene>
<dbReference type="EMBL" id="MU157930">
    <property type="protein sequence ID" value="KAF9522910.1"/>
    <property type="molecule type" value="Genomic_DNA"/>
</dbReference>
<dbReference type="AlphaFoldDB" id="A0A9P6E5L3"/>
<evidence type="ECO:0000313" key="2">
    <source>
        <dbReference type="EMBL" id="KAF9522910.1"/>
    </source>
</evidence>
<protein>
    <recommendedName>
        <fullName evidence="4">Secreted protein</fullName>
    </recommendedName>
</protein>
<name>A0A9P6E5L3_9AGAR</name>
<comment type="caution">
    <text evidence="2">The sequence shown here is derived from an EMBL/GenBank/DDBJ whole genome shotgun (WGS) entry which is preliminary data.</text>
</comment>
<proteinExistence type="predicted"/>
<feature type="signal peptide" evidence="1">
    <location>
        <begin position="1"/>
        <end position="21"/>
    </location>
</feature>
<evidence type="ECO:0000256" key="1">
    <source>
        <dbReference type="SAM" id="SignalP"/>
    </source>
</evidence>
<evidence type="ECO:0008006" key="4">
    <source>
        <dbReference type="Google" id="ProtNLM"/>
    </source>
</evidence>
<evidence type="ECO:0000313" key="3">
    <source>
        <dbReference type="Proteomes" id="UP000807306"/>
    </source>
</evidence>
<reference evidence="2" key="1">
    <citation type="submission" date="2020-11" db="EMBL/GenBank/DDBJ databases">
        <authorList>
            <consortium name="DOE Joint Genome Institute"/>
            <person name="Ahrendt S."/>
            <person name="Riley R."/>
            <person name="Andreopoulos W."/>
            <person name="Labutti K."/>
            <person name="Pangilinan J."/>
            <person name="Ruiz-Duenas F.J."/>
            <person name="Barrasa J.M."/>
            <person name="Sanchez-Garcia M."/>
            <person name="Camarero S."/>
            <person name="Miyauchi S."/>
            <person name="Serrano A."/>
            <person name="Linde D."/>
            <person name="Babiker R."/>
            <person name="Drula E."/>
            <person name="Ayuso-Fernandez I."/>
            <person name="Pacheco R."/>
            <person name="Padilla G."/>
            <person name="Ferreira P."/>
            <person name="Barriuso J."/>
            <person name="Kellner H."/>
            <person name="Castanera R."/>
            <person name="Alfaro M."/>
            <person name="Ramirez L."/>
            <person name="Pisabarro A.G."/>
            <person name="Kuo A."/>
            <person name="Tritt A."/>
            <person name="Lipzen A."/>
            <person name="He G."/>
            <person name="Yan M."/>
            <person name="Ng V."/>
            <person name="Cullen D."/>
            <person name="Martin F."/>
            <person name="Rosso M.-N."/>
            <person name="Henrissat B."/>
            <person name="Hibbett D."/>
            <person name="Martinez A.T."/>
            <person name="Grigoriev I.V."/>
        </authorList>
    </citation>
    <scope>NUCLEOTIDE SEQUENCE</scope>
    <source>
        <strain evidence="2">CBS 506.95</strain>
    </source>
</reference>
<keyword evidence="1" id="KW-0732">Signal</keyword>
<dbReference type="Proteomes" id="UP000807306">
    <property type="component" value="Unassembled WGS sequence"/>
</dbReference>
<accession>A0A9P6E5L3</accession>
<feature type="chain" id="PRO_5040280701" description="Secreted protein" evidence="1">
    <location>
        <begin position="22"/>
        <end position="156"/>
    </location>
</feature>
<keyword evidence="3" id="KW-1185">Reference proteome</keyword>
<organism evidence="2 3">
    <name type="scientific">Crepidotus variabilis</name>
    <dbReference type="NCBI Taxonomy" id="179855"/>
    <lineage>
        <taxon>Eukaryota</taxon>
        <taxon>Fungi</taxon>
        <taxon>Dikarya</taxon>
        <taxon>Basidiomycota</taxon>
        <taxon>Agaricomycotina</taxon>
        <taxon>Agaricomycetes</taxon>
        <taxon>Agaricomycetidae</taxon>
        <taxon>Agaricales</taxon>
        <taxon>Agaricineae</taxon>
        <taxon>Crepidotaceae</taxon>
        <taxon>Crepidotus</taxon>
    </lineage>
</organism>